<gene>
    <name evidence="1" type="ORF">CINF_1267</name>
</gene>
<evidence type="ECO:0000313" key="2">
    <source>
        <dbReference type="Proteomes" id="UP000509414"/>
    </source>
</evidence>
<keyword evidence="2" id="KW-1185">Reference proteome</keyword>
<reference evidence="1 2" key="1">
    <citation type="submission" date="2020-02" db="EMBL/GenBank/DDBJ databases">
        <title>Complete genome sequence of the novel Campylobacter species Candidatus Campylobacter infans.</title>
        <authorList>
            <person name="Duim B."/>
            <person name="Zomer A."/>
            <person name="van der Graaf L."/>
            <person name="Wagenaar J."/>
        </authorList>
    </citation>
    <scope>NUCLEOTIDE SEQUENCE [LARGE SCALE GENOMIC DNA]</scope>
    <source>
        <strain evidence="1 2">19S00001</strain>
    </source>
</reference>
<dbReference type="AlphaFoldDB" id="A0A7H9CI18"/>
<evidence type="ECO:0000313" key="1">
    <source>
        <dbReference type="EMBL" id="QLI05753.1"/>
    </source>
</evidence>
<proteinExistence type="predicted"/>
<sequence length="54" mass="6189">MDLALFKKLSELGLRDGILRFAYIDERGRAWAIVARYVNSKAVSTYLKSIKKRG</sequence>
<name>A0A7H9CI18_9BACT</name>
<dbReference type="RefSeq" id="WP_179974930.1">
    <property type="nucleotide sequence ID" value="NZ_CP049075.1"/>
</dbReference>
<accession>A0A7H9CI18</accession>
<keyword evidence="1" id="KW-0238">DNA-binding</keyword>
<dbReference type="KEGG" id="cinf:CINF_1267"/>
<organism evidence="1 2">
    <name type="scientific">Candidatus Campylobacter infans</name>
    <dbReference type="NCBI Taxonomy" id="2561898"/>
    <lineage>
        <taxon>Bacteria</taxon>
        <taxon>Pseudomonadati</taxon>
        <taxon>Campylobacterota</taxon>
        <taxon>Epsilonproteobacteria</taxon>
        <taxon>Campylobacterales</taxon>
        <taxon>Campylobacteraceae</taxon>
        <taxon>Campylobacter</taxon>
    </lineage>
</organism>
<dbReference type="Proteomes" id="UP000509414">
    <property type="component" value="Chromosome"/>
</dbReference>
<dbReference type="GO" id="GO:0003677">
    <property type="term" value="F:DNA binding"/>
    <property type="evidence" value="ECO:0007669"/>
    <property type="project" value="UniProtKB-KW"/>
</dbReference>
<protein>
    <submittedName>
        <fullName evidence="1">Single-stranded DNA-binding protein</fullName>
    </submittedName>
</protein>
<dbReference type="EMBL" id="CP049075">
    <property type="protein sequence ID" value="QLI05753.1"/>
    <property type="molecule type" value="Genomic_DNA"/>
</dbReference>